<comment type="function">
    <text evidence="13">Required for the formation of a threonylcarbamoyl group on adenosine at position 37 (t(6)A37) in tRNAs that read codons beginning with adenine.</text>
</comment>
<dbReference type="Pfam" id="PF03481">
    <property type="entry name" value="Sua5_C"/>
    <property type="match status" value="1"/>
</dbReference>
<feature type="binding site" evidence="14">
    <location>
        <position position="123"/>
    </location>
    <ligand>
        <name>L-threonine</name>
        <dbReference type="ChEBI" id="CHEBI:57926"/>
    </ligand>
</feature>
<dbReference type="EC" id="2.7.7.87" evidence="3 13"/>
<evidence type="ECO:0000313" key="16">
    <source>
        <dbReference type="EMBL" id="ACR79653.1"/>
    </source>
</evidence>
<keyword evidence="8 13" id="KW-0548">Nucleotidyltransferase</keyword>
<dbReference type="GO" id="GO:0061710">
    <property type="term" value="F:L-threonylcarbamoyladenylate synthase"/>
    <property type="evidence" value="ECO:0007669"/>
    <property type="project" value="UniProtKB-EC"/>
</dbReference>
<dbReference type="InterPro" id="IPR010923">
    <property type="entry name" value="T(6)A37_SUA5"/>
</dbReference>
<keyword evidence="9 13" id="KW-0547">Nucleotide-binding</keyword>
<dbReference type="PANTHER" id="PTHR17490">
    <property type="entry name" value="SUA5"/>
    <property type="match status" value="1"/>
</dbReference>
<keyword evidence="17" id="KW-1185">Reference proteome</keyword>
<feature type="binding site" evidence="14">
    <location>
        <position position="60"/>
    </location>
    <ligand>
        <name>ATP</name>
        <dbReference type="ChEBI" id="CHEBI:30616"/>
    </ligand>
</feature>
<feature type="binding site" evidence="14">
    <location>
        <position position="197"/>
    </location>
    <ligand>
        <name>ATP</name>
        <dbReference type="ChEBI" id="CHEBI:30616"/>
    </ligand>
</feature>
<dbReference type="GO" id="GO:0008033">
    <property type="term" value="P:tRNA processing"/>
    <property type="evidence" value="ECO:0007669"/>
    <property type="project" value="UniProtKB-KW"/>
</dbReference>
<reference evidence="16 17" key="2">
    <citation type="journal article" date="2011" name="J. Bacteriol.">
        <title>Genome Sequence of Kosmotoga olearia Strain TBF 19.5.1, a Thermophilic Bacterium with a Wide Growth Temperature Range, Isolated from the Troll B Oil Platform in the North Sea.</title>
        <authorList>
            <person name="Swithers K.S."/>
            <person name="Dipippo J.L."/>
            <person name="Bruce D.C."/>
            <person name="Detter C."/>
            <person name="Tapia R."/>
            <person name="Han S."/>
            <person name="Goodwin L.A."/>
            <person name="Han J."/>
            <person name="Woyke T."/>
            <person name="Pitluck S."/>
            <person name="Pennacchio L."/>
            <person name="Nolan M."/>
            <person name="Mikhailova N."/>
            <person name="Land M.L."/>
            <person name="Nesbo C.L."/>
            <person name="Gogarten J.P."/>
            <person name="Noll K.M."/>
        </authorList>
    </citation>
    <scope>NUCLEOTIDE SEQUENCE [LARGE SCALE GENOMIC DNA]</scope>
    <source>
        <strain evidence="17">ATCC BAA-1733 / DSM 21960 / TBF 19.5.1</strain>
    </source>
</reference>
<dbReference type="Pfam" id="PF01300">
    <property type="entry name" value="Sua5_yciO_yrdC"/>
    <property type="match status" value="1"/>
</dbReference>
<dbReference type="GO" id="GO:0000049">
    <property type="term" value="F:tRNA binding"/>
    <property type="evidence" value="ECO:0007669"/>
    <property type="project" value="TreeGrafter"/>
</dbReference>
<dbReference type="Proteomes" id="UP000002382">
    <property type="component" value="Chromosome"/>
</dbReference>
<gene>
    <name evidence="16" type="ordered locus">Kole_0944</name>
</gene>
<feature type="binding site" evidence="14">
    <location>
        <position position="143"/>
    </location>
    <ligand>
        <name>L-threonine</name>
        <dbReference type="ChEBI" id="CHEBI:57926"/>
    </ligand>
</feature>
<evidence type="ECO:0000256" key="3">
    <source>
        <dbReference type="ARBA" id="ARBA00012584"/>
    </source>
</evidence>
<evidence type="ECO:0000256" key="1">
    <source>
        <dbReference type="ARBA" id="ARBA00004496"/>
    </source>
</evidence>
<evidence type="ECO:0000256" key="13">
    <source>
        <dbReference type="PIRNR" id="PIRNR004930"/>
    </source>
</evidence>
<dbReference type="KEGG" id="kol:Kole_0944"/>
<evidence type="ECO:0000313" key="17">
    <source>
        <dbReference type="Proteomes" id="UP000002382"/>
    </source>
</evidence>
<dbReference type="RefSeq" id="WP_015868315.1">
    <property type="nucleotide sequence ID" value="NC_012785.1"/>
</dbReference>
<dbReference type="eggNOG" id="COG0009">
    <property type="taxonomic scope" value="Bacteria"/>
</dbReference>
<dbReference type="FunFam" id="3.90.870.10:FF:000009">
    <property type="entry name" value="Threonylcarbamoyl-AMP synthase, putative"/>
    <property type="match status" value="1"/>
</dbReference>
<keyword evidence="5 13" id="KW-0963">Cytoplasm</keyword>
<dbReference type="GO" id="GO:0006450">
    <property type="term" value="P:regulation of translational fidelity"/>
    <property type="evidence" value="ECO:0007669"/>
    <property type="project" value="TreeGrafter"/>
</dbReference>
<evidence type="ECO:0000256" key="5">
    <source>
        <dbReference type="ARBA" id="ARBA00022490"/>
    </source>
</evidence>
<dbReference type="AlphaFoldDB" id="C5CGY8"/>
<evidence type="ECO:0000256" key="12">
    <source>
        <dbReference type="ARBA" id="ARBA00048366"/>
    </source>
</evidence>
<dbReference type="Gene3D" id="3.90.870.10">
    <property type="entry name" value="DHBP synthase"/>
    <property type="match status" value="1"/>
</dbReference>
<comment type="catalytic activity">
    <reaction evidence="12 13">
        <text>L-threonine + hydrogencarbonate + ATP = L-threonylcarbamoyladenylate + diphosphate + H2O</text>
        <dbReference type="Rhea" id="RHEA:36407"/>
        <dbReference type="ChEBI" id="CHEBI:15377"/>
        <dbReference type="ChEBI" id="CHEBI:17544"/>
        <dbReference type="ChEBI" id="CHEBI:30616"/>
        <dbReference type="ChEBI" id="CHEBI:33019"/>
        <dbReference type="ChEBI" id="CHEBI:57926"/>
        <dbReference type="ChEBI" id="CHEBI:73682"/>
        <dbReference type="EC" id="2.7.7.87"/>
    </reaction>
</comment>
<evidence type="ECO:0000256" key="11">
    <source>
        <dbReference type="ARBA" id="ARBA00029774"/>
    </source>
</evidence>
<feature type="binding site" evidence="14">
    <location>
        <position position="145"/>
    </location>
    <ligand>
        <name>ATP</name>
        <dbReference type="ChEBI" id="CHEBI:30616"/>
    </ligand>
</feature>
<feature type="binding site" evidence="14">
    <location>
        <position position="37"/>
    </location>
    <ligand>
        <name>L-threonine</name>
        <dbReference type="ChEBI" id="CHEBI:57926"/>
    </ligand>
</feature>
<dbReference type="InterPro" id="IPR005145">
    <property type="entry name" value="Sua5_C"/>
</dbReference>
<evidence type="ECO:0000259" key="15">
    <source>
        <dbReference type="PROSITE" id="PS51163"/>
    </source>
</evidence>
<dbReference type="STRING" id="521045.Kole_0944"/>
<sequence>MKTEKLFVDTNKPDKGIILRAARYLQKGELVAFPTETVYGLGANALDAKAASKIFEAKGRPQDNPLIVHVSSIEMAQELVLDDLNDYKWLVELLWPGPVTIIFRKSRRIPDIVTAGLPNVGIRFPSHPVAQKLIEIAGLPIAAPSANLSGRPSPTDEFHVIEDMDGRIACMLLAGKTLFGLESTIVDLSRGKPTLLRPGPISVERLKTLFPDLEVPEFVKAEEKYSGPALAPGMKYRHYSPKIELILVEGDPRERYKEIITFAFEKNSIILCSRETEHLYPGEIKRRVLGSRDNLYEVAANLFYALREPGEEFERIVSEAFPETGVGLAIMNRLRKAAWRIM</sequence>
<dbReference type="OrthoDB" id="9814580at2"/>
<dbReference type="HOGENOM" id="CLU_031397_0_1_0"/>
<keyword evidence="7 13" id="KW-0819">tRNA processing</keyword>
<dbReference type="EMBL" id="CP001634">
    <property type="protein sequence ID" value="ACR79653.1"/>
    <property type="molecule type" value="Genomic_DNA"/>
</dbReference>
<dbReference type="GO" id="GO:0005737">
    <property type="term" value="C:cytoplasm"/>
    <property type="evidence" value="ECO:0007669"/>
    <property type="project" value="UniProtKB-SubCell"/>
</dbReference>
<dbReference type="InterPro" id="IPR006070">
    <property type="entry name" value="Sua5-like_dom"/>
</dbReference>
<dbReference type="InterPro" id="IPR017945">
    <property type="entry name" value="DHBP_synth_RibB-like_a/b_dom"/>
</dbReference>
<keyword evidence="6 13" id="KW-0808">Transferase</keyword>
<evidence type="ECO:0000256" key="6">
    <source>
        <dbReference type="ARBA" id="ARBA00022679"/>
    </source>
</evidence>
<feature type="binding site" evidence="14">
    <location>
        <position position="64"/>
    </location>
    <ligand>
        <name>ATP</name>
        <dbReference type="ChEBI" id="CHEBI:30616"/>
    </ligand>
</feature>
<evidence type="ECO:0000256" key="7">
    <source>
        <dbReference type="ARBA" id="ARBA00022694"/>
    </source>
</evidence>
<dbReference type="InterPro" id="IPR050156">
    <property type="entry name" value="TC-AMP_synthase_SUA5"/>
</dbReference>
<dbReference type="SUPFAM" id="SSF55821">
    <property type="entry name" value="YrdC/RibB"/>
    <property type="match status" value="1"/>
</dbReference>
<dbReference type="PROSITE" id="PS51163">
    <property type="entry name" value="YRDC"/>
    <property type="match status" value="1"/>
</dbReference>
<evidence type="ECO:0000256" key="8">
    <source>
        <dbReference type="ARBA" id="ARBA00022695"/>
    </source>
</evidence>
<protein>
    <recommendedName>
        <fullName evidence="4 13">Threonylcarbamoyl-AMP synthase</fullName>
        <shortName evidence="13">TC-AMP synthase</shortName>
        <ecNumber evidence="3 13">2.7.7.87</ecNumber>
    </recommendedName>
    <alternativeName>
        <fullName evidence="11 13">L-threonylcarbamoyladenylate synthase</fullName>
    </alternativeName>
</protein>
<feature type="binding site" evidence="14">
    <location>
        <position position="239"/>
    </location>
    <ligand>
        <name>ATP</name>
        <dbReference type="ChEBI" id="CHEBI:30616"/>
    </ligand>
</feature>
<proteinExistence type="inferred from homology"/>
<comment type="subcellular location">
    <subcellularLocation>
        <location evidence="1 13">Cytoplasm</location>
    </subcellularLocation>
</comment>
<evidence type="ECO:0000256" key="4">
    <source>
        <dbReference type="ARBA" id="ARBA00015492"/>
    </source>
</evidence>
<comment type="similarity">
    <text evidence="2 13">Belongs to the SUA5 family.</text>
</comment>
<dbReference type="PIRSF" id="PIRSF004930">
    <property type="entry name" value="Tln_factor_SUA5"/>
    <property type="match status" value="1"/>
</dbReference>
<keyword evidence="10 13" id="KW-0067">ATP-binding</keyword>
<dbReference type="GO" id="GO:0005524">
    <property type="term" value="F:ATP binding"/>
    <property type="evidence" value="ECO:0007669"/>
    <property type="project" value="UniProtKB-UniRule"/>
</dbReference>
<evidence type="ECO:0000256" key="14">
    <source>
        <dbReference type="PIRSR" id="PIRSR004930-1"/>
    </source>
</evidence>
<feature type="binding site" evidence="14">
    <location>
        <position position="69"/>
    </location>
    <ligand>
        <name>L-threonine</name>
        <dbReference type="ChEBI" id="CHEBI:57926"/>
    </ligand>
</feature>
<evidence type="ECO:0000256" key="10">
    <source>
        <dbReference type="ARBA" id="ARBA00022840"/>
    </source>
</evidence>
<evidence type="ECO:0000256" key="2">
    <source>
        <dbReference type="ARBA" id="ARBA00007663"/>
    </source>
</evidence>
<accession>C5CGY8</accession>
<feature type="domain" description="YrdC-like" evidence="15">
    <location>
        <begin position="15"/>
        <end position="201"/>
    </location>
</feature>
<reference evidence="16 17" key="1">
    <citation type="submission" date="2009-06" db="EMBL/GenBank/DDBJ databases">
        <title>Complete sequence of Thermotogales bacterium TBF 19.5.1.</title>
        <authorList>
            <consortium name="US DOE Joint Genome Institute"/>
            <person name="Lucas S."/>
            <person name="Copeland A."/>
            <person name="Lapidus A."/>
            <person name="Glavina del Rio T."/>
            <person name="Tice H."/>
            <person name="Bruce D."/>
            <person name="Goodwin L."/>
            <person name="Pitluck S."/>
            <person name="Chertkov O."/>
            <person name="Brettin T."/>
            <person name="Detter J.C."/>
            <person name="Han C."/>
            <person name="Schmutz J."/>
            <person name="Larimer F."/>
            <person name="Land M."/>
            <person name="Hauser L."/>
            <person name="Kyrpides N."/>
            <person name="Ovchinnikova G."/>
            <person name="Noll K."/>
        </authorList>
    </citation>
    <scope>NUCLEOTIDE SEQUENCE [LARGE SCALE GENOMIC DNA]</scope>
    <source>
        <strain evidence="17">ATCC BAA-1733 / DSM 21960 / TBF 19.5.1</strain>
    </source>
</reference>
<organism evidence="16 17">
    <name type="scientific">Kosmotoga olearia (strain ATCC BAA-1733 / DSM 21960 / TBF 19.5.1)</name>
    <dbReference type="NCBI Taxonomy" id="521045"/>
    <lineage>
        <taxon>Bacteria</taxon>
        <taxon>Thermotogati</taxon>
        <taxon>Thermotogota</taxon>
        <taxon>Thermotogae</taxon>
        <taxon>Kosmotogales</taxon>
        <taxon>Kosmotogaceae</taxon>
        <taxon>Kosmotoga</taxon>
    </lineage>
</organism>
<dbReference type="GO" id="GO:0003725">
    <property type="term" value="F:double-stranded RNA binding"/>
    <property type="evidence" value="ECO:0007669"/>
    <property type="project" value="UniProtKB-UniRule"/>
</dbReference>
<dbReference type="NCBIfam" id="TIGR00057">
    <property type="entry name" value="L-threonylcarbamoyladenylate synthase"/>
    <property type="match status" value="1"/>
</dbReference>
<dbReference type="PANTHER" id="PTHR17490:SF16">
    <property type="entry name" value="THREONYLCARBAMOYL-AMP SYNTHASE"/>
    <property type="match status" value="1"/>
</dbReference>
<dbReference type="Gene3D" id="3.40.50.11030">
    <property type="entry name" value="Threonylcarbamoyl-AMP synthase, C-terminal domain"/>
    <property type="match status" value="1"/>
</dbReference>
<feature type="binding site" evidence="14">
    <location>
        <position position="183"/>
    </location>
    <ligand>
        <name>L-threonine</name>
        <dbReference type="ChEBI" id="CHEBI:57926"/>
    </ligand>
</feature>
<dbReference type="InterPro" id="IPR038385">
    <property type="entry name" value="Sua5/YwlC_C"/>
</dbReference>
<name>C5CGY8_KOSOT</name>
<evidence type="ECO:0000256" key="9">
    <source>
        <dbReference type="ARBA" id="ARBA00022741"/>
    </source>
</evidence>
<feature type="binding site" evidence="14">
    <location>
        <position position="153"/>
    </location>
    <ligand>
        <name>ATP</name>
        <dbReference type="ChEBI" id="CHEBI:30616"/>
    </ligand>
</feature>